<accession>A0A1Y5TT15</accession>
<dbReference type="InterPro" id="IPR014036">
    <property type="entry name" value="DeoR-like_C"/>
</dbReference>
<dbReference type="SMART" id="SM01134">
    <property type="entry name" value="DeoRC"/>
    <property type="match status" value="1"/>
</dbReference>
<dbReference type="GO" id="GO:0003677">
    <property type="term" value="F:DNA binding"/>
    <property type="evidence" value="ECO:0007669"/>
    <property type="project" value="UniProtKB-KW"/>
</dbReference>
<dbReference type="InterPro" id="IPR018356">
    <property type="entry name" value="Tscrpt_reg_HTH_DeoR_CS"/>
</dbReference>
<reference evidence="6 7" key="1">
    <citation type="submission" date="2017-03" db="EMBL/GenBank/DDBJ databases">
        <authorList>
            <person name="Afonso C.L."/>
            <person name="Miller P.J."/>
            <person name="Scott M.A."/>
            <person name="Spackman E."/>
            <person name="Goraichik I."/>
            <person name="Dimitrov K.M."/>
            <person name="Suarez D.L."/>
            <person name="Swayne D.E."/>
        </authorList>
    </citation>
    <scope>NUCLEOTIDE SEQUENCE [LARGE SCALE GENOMIC DNA]</scope>
    <source>
        <strain evidence="6 7">CECT 7639</strain>
    </source>
</reference>
<name>A0A1Y5TT15_9RHOB</name>
<evidence type="ECO:0000256" key="1">
    <source>
        <dbReference type="ARBA" id="ARBA00022491"/>
    </source>
</evidence>
<dbReference type="GO" id="GO:0003700">
    <property type="term" value="F:DNA-binding transcription factor activity"/>
    <property type="evidence" value="ECO:0007669"/>
    <property type="project" value="InterPro"/>
</dbReference>
<evidence type="ECO:0000256" key="4">
    <source>
        <dbReference type="ARBA" id="ARBA00023163"/>
    </source>
</evidence>
<dbReference type="PANTHER" id="PTHR30363">
    <property type="entry name" value="HTH-TYPE TRANSCRIPTIONAL REGULATOR SRLR-RELATED"/>
    <property type="match status" value="1"/>
</dbReference>
<dbReference type="SUPFAM" id="SSF100950">
    <property type="entry name" value="NagB/RpiA/CoA transferase-like"/>
    <property type="match status" value="1"/>
</dbReference>
<feature type="domain" description="HTH deoR-type" evidence="5">
    <location>
        <begin position="3"/>
        <end position="58"/>
    </location>
</feature>
<keyword evidence="1" id="KW-0678">Repressor</keyword>
<dbReference type="InterPro" id="IPR050313">
    <property type="entry name" value="Carb_Metab_HTH_regulators"/>
</dbReference>
<dbReference type="InterPro" id="IPR001034">
    <property type="entry name" value="DeoR_HTH"/>
</dbReference>
<proteinExistence type="predicted"/>
<keyword evidence="3" id="KW-0238">DNA-binding</keyword>
<gene>
    <name evidence="6" type="primary">glpR_1</name>
    <name evidence="6" type="ORF">TRL7639_04234</name>
</gene>
<keyword evidence="4" id="KW-0804">Transcription</keyword>
<dbReference type="EMBL" id="FWFO01000006">
    <property type="protein sequence ID" value="SLN71401.1"/>
    <property type="molecule type" value="Genomic_DNA"/>
</dbReference>
<dbReference type="Proteomes" id="UP000193077">
    <property type="component" value="Unassembled WGS sequence"/>
</dbReference>
<dbReference type="Pfam" id="PF08220">
    <property type="entry name" value="HTH_DeoR"/>
    <property type="match status" value="1"/>
</dbReference>
<evidence type="ECO:0000313" key="6">
    <source>
        <dbReference type="EMBL" id="SLN71401.1"/>
    </source>
</evidence>
<dbReference type="PRINTS" id="PR00037">
    <property type="entry name" value="HTHLACR"/>
</dbReference>
<dbReference type="Gene3D" id="1.10.10.10">
    <property type="entry name" value="Winged helix-like DNA-binding domain superfamily/Winged helix DNA-binding domain"/>
    <property type="match status" value="1"/>
</dbReference>
<evidence type="ECO:0000313" key="7">
    <source>
        <dbReference type="Proteomes" id="UP000193077"/>
    </source>
</evidence>
<dbReference type="PROSITE" id="PS51000">
    <property type="entry name" value="HTH_DEOR_2"/>
    <property type="match status" value="1"/>
</dbReference>
<dbReference type="Gene3D" id="3.30.750.70">
    <property type="entry name" value="4-hydroxybutyrate coenzyme like domains"/>
    <property type="match status" value="1"/>
</dbReference>
<keyword evidence="2" id="KW-0805">Transcription regulation</keyword>
<dbReference type="InterPro" id="IPR036390">
    <property type="entry name" value="WH_DNA-bd_sf"/>
</dbReference>
<dbReference type="SUPFAM" id="SSF46785">
    <property type="entry name" value="Winged helix' DNA-binding domain"/>
    <property type="match status" value="1"/>
</dbReference>
<dbReference type="Pfam" id="PF00455">
    <property type="entry name" value="DeoRC"/>
    <property type="match status" value="1"/>
</dbReference>
<dbReference type="InterPro" id="IPR037171">
    <property type="entry name" value="NagB/RpiA_transferase-like"/>
</dbReference>
<keyword evidence="7" id="KW-1185">Reference proteome</keyword>
<sequence>MDAEERHDKILDLLREHERVNVDDLSTLFGVSNQTIRADLRDLSNRGLVTRTHGGAVRVDQVSNREYAERRKLKGQEKEAMGVLCASLIPDTCSVSLNIGTSTEQVAKALSHHKDLTVLSNNINIINILIGTQSKELILVGGAVRQSDGAIVGEDAVEFIERYKVDYAVIGASALDMDGSVLDFDTREVSVARAILRNSRIKILVCDSSKFERSAPIRICAVQDLDYVVTDQMPPMEFIEAARAGQTEILVLDELNAG</sequence>
<evidence type="ECO:0000259" key="5">
    <source>
        <dbReference type="PROSITE" id="PS51000"/>
    </source>
</evidence>
<evidence type="ECO:0000256" key="2">
    <source>
        <dbReference type="ARBA" id="ARBA00023015"/>
    </source>
</evidence>
<dbReference type="SMART" id="SM00420">
    <property type="entry name" value="HTH_DEOR"/>
    <property type="match status" value="1"/>
</dbReference>
<dbReference type="AlphaFoldDB" id="A0A1Y5TT15"/>
<dbReference type="PROSITE" id="PS00894">
    <property type="entry name" value="HTH_DEOR_1"/>
    <property type="match status" value="1"/>
</dbReference>
<dbReference type="PANTHER" id="PTHR30363:SF4">
    <property type="entry name" value="GLYCEROL-3-PHOSPHATE REGULON REPRESSOR"/>
    <property type="match status" value="1"/>
</dbReference>
<dbReference type="RefSeq" id="WP_085797876.1">
    <property type="nucleotide sequence ID" value="NZ_FWFO01000006.1"/>
</dbReference>
<organism evidence="6 7">
    <name type="scientific">Falsiruegeria litorea R37</name>
    <dbReference type="NCBI Taxonomy" id="1200284"/>
    <lineage>
        <taxon>Bacteria</taxon>
        <taxon>Pseudomonadati</taxon>
        <taxon>Pseudomonadota</taxon>
        <taxon>Alphaproteobacteria</taxon>
        <taxon>Rhodobacterales</taxon>
        <taxon>Roseobacteraceae</taxon>
        <taxon>Falsiruegeria</taxon>
    </lineage>
</organism>
<dbReference type="OrthoDB" id="9814815at2"/>
<protein>
    <submittedName>
        <fullName evidence="6">Glycerol-3-phosphate regulon repressor</fullName>
    </submittedName>
</protein>
<evidence type="ECO:0000256" key="3">
    <source>
        <dbReference type="ARBA" id="ARBA00023125"/>
    </source>
</evidence>
<dbReference type="InterPro" id="IPR036388">
    <property type="entry name" value="WH-like_DNA-bd_sf"/>
</dbReference>